<gene>
    <name evidence="2" type="ORF">HP438_02690</name>
</gene>
<name>A0A7Y6B2Q2_9SPHN</name>
<evidence type="ECO:0000313" key="2">
    <source>
        <dbReference type="EMBL" id="NUU45885.1"/>
    </source>
</evidence>
<accession>A0A7Y6B2Q2</accession>
<evidence type="ECO:0000256" key="1">
    <source>
        <dbReference type="SAM" id="SignalP"/>
    </source>
</evidence>
<organism evidence="2 3">
    <name type="scientific">Sphingomonas zeae</name>
    <dbReference type="NCBI Taxonomy" id="1646122"/>
    <lineage>
        <taxon>Bacteria</taxon>
        <taxon>Pseudomonadati</taxon>
        <taxon>Pseudomonadota</taxon>
        <taxon>Alphaproteobacteria</taxon>
        <taxon>Sphingomonadales</taxon>
        <taxon>Sphingomonadaceae</taxon>
        <taxon>Sphingomonas</taxon>
    </lineage>
</organism>
<proteinExistence type="predicted"/>
<dbReference type="Proteomes" id="UP000536441">
    <property type="component" value="Unassembled WGS sequence"/>
</dbReference>
<keyword evidence="3" id="KW-1185">Reference proteome</keyword>
<dbReference type="RefSeq" id="WP_175310671.1">
    <property type="nucleotide sequence ID" value="NZ_CBCRYR010000092.1"/>
</dbReference>
<dbReference type="AlphaFoldDB" id="A0A7Y6B2Q2"/>
<feature type="chain" id="PRO_5031089624" evidence="1">
    <location>
        <begin position="18"/>
        <end position="290"/>
    </location>
</feature>
<keyword evidence="1" id="KW-0732">Signal</keyword>
<evidence type="ECO:0000313" key="3">
    <source>
        <dbReference type="Proteomes" id="UP000536441"/>
    </source>
</evidence>
<protein>
    <submittedName>
        <fullName evidence="2">Uncharacterized protein</fullName>
    </submittedName>
</protein>
<comment type="caution">
    <text evidence="2">The sequence shown here is derived from an EMBL/GenBank/DDBJ whole genome shotgun (WGS) entry which is preliminary data.</text>
</comment>
<feature type="signal peptide" evidence="1">
    <location>
        <begin position="1"/>
        <end position="17"/>
    </location>
</feature>
<dbReference type="EMBL" id="JABMCH010000049">
    <property type="protein sequence ID" value="NUU45885.1"/>
    <property type="molecule type" value="Genomic_DNA"/>
</dbReference>
<sequence>MHLLLLPALLFASAAEAAVPIGHFQTWLPSSRAPMAFTSGGVTVEVAPLPCPAHPVGDGGCSGDGYNNQARVTVQATGVEPMSVTTDRQSGYARIAVVRFGRSDPRPGVIVESQSGGSAGALSMQFLVPSGAGYRVLPLPQTPDHPLQGQIADEPRDLSGDGYIDLTLEDGAFGNAFGCNACTPRPPRVFAVKQGRVVDESRDPALRPVFAADMARLEPRCLSTQTYRNGACAAYVADAARAGRFKAAWARMLAHYERGGAVWQPDKGRRFKDFPESLRAFLIRTGYWPH</sequence>
<reference evidence="2 3" key="1">
    <citation type="submission" date="2020-05" db="EMBL/GenBank/DDBJ databases">
        <title>Genome Sequencing of Type Strains.</title>
        <authorList>
            <person name="Lemaire J.F."/>
            <person name="Inderbitzin P."/>
            <person name="Gregorio O.A."/>
            <person name="Collins S.B."/>
            <person name="Wespe N."/>
            <person name="Knight-Connoni V."/>
        </authorList>
    </citation>
    <scope>NUCLEOTIDE SEQUENCE [LARGE SCALE GENOMIC DNA]</scope>
    <source>
        <strain evidence="2 3">DSM 100049</strain>
    </source>
</reference>